<evidence type="ECO:0000256" key="3">
    <source>
        <dbReference type="PROSITE-ProRule" id="PRU00169"/>
    </source>
</evidence>
<dbReference type="InterPro" id="IPR001789">
    <property type="entry name" value="Sig_transdc_resp-reg_receiver"/>
</dbReference>
<organism evidence="6 7">
    <name type="scientific">Ruminococcus intestinalis</name>
    <dbReference type="NCBI Taxonomy" id="2763066"/>
    <lineage>
        <taxon>Bacteria</taxon>
        <taxon>Bacillati</taxon>
        <taxon>Bacillota</taxon>
        <taxon>Clostridia</taxon>
        <taxon>Eubacteriales</taxon>
        <taxon>Oscillospiraceae</taxon>
        <taxon>Ruminococcus</taxon>
    </lineage>
</organism>
<dbReference type="InterPro" id="IPR011006">
    <property type="entry name" value="CheY-like_superfamily"/>
</dbReference>
<keyword evidence="7" id="KW-1185">Reference proteome</keyword>
<accession>A0ABR7HN22</accession>
<dbReference type="PANTHER" id="PTHR37299:SF1">
    <property type="entry name" value="STAGE 0 SPORULATION PROTEIN A HOMOLOG"/>
    <property type="match status" value="1"/>
</dbReference>
<dbReference type="Gene3D" id="2.40.50.1020">
    <property type="entry name" value="LytTr DNA-binding domain"/>
    <property type="match status" value="1"/>
</dbReference>
<dbReference type="EMBL" id="JACOPS010000005">
    <property type="protein sequence ID" value="MBC5728939.1"/>
    <property type="molecule type" value="Genomic_DNA"/>
</dbReference>
<keyword evidence="3" id="KW-0597">Phosphoprotein</keyword>
<dbReference type="Gene3D" id="3.40.50.2300">
    <property type="match status" value="1"/>
</dbReference>
<evidence type="ECO:0000313" key="6">
    <source>
        <dbReference type="EMBL" id="MBC5728939.1"/>
    </source>
</evidence>
<protein>
    <recommendedName>
        <fullName evidence="1">Stage 0 sporulation protein A homolog</fullName>
    </recommendedName>
</protein>
<dbReference type="InterPro" id="IPR007492">
    <property type="entry name" value="LytTR_DNA-bd_dom"/>
</dbReference>
<dbReference type="RefSeq" id="WP_186936097.1">
    <property type="nucleotide sequence ID" value="NZ_JACOPS010000005.1"/>
</dbReference>
<reference evidence="6 7" key="1">
    <citation type="submission" date="2020-08" db="EMBL/GenBank/DDBJ databases">
        <title>Genome public.</title>
        <authorList>
            <person name="Liu C."/>
            <person name="Sun Q."/>
        </authorList>
    </citation>
    <scope>NUCLEOTIDE SEQUENCE [LARGE SCALE GENOMIC DNA]</scope>
    <source>
        <strain evidence="6 7">NSJ-71</strain>
    </source>
</reference>
<feature type="modified residue" description="4-aspartylphosphate" evidence="3">
    <location>
        <position position="57"/>
    </location>
</feature>
<evidence type="ECO:0000256" key="2">
    <source>
        <dbReference type="ARBA" id="ARBA00024867"/>
    </source>
</evidence>
<dbReference type="SMART" id="SM00850">
    <property type="entry name" value="LytTR"/>
    <property type="match status" value="1"/>
</dbReference>
<dbReference type="Pfam" id="PF04397">
    <property type="entry name" value="LytTR"/>
    <property type="match status" value="1"/>
</dbReference>
<dbReference type="Pfam" id="PF00072">
    <property type="entry name" value="Response_reg"/>
    <property type="match status" value="1"/>
</dbReference>
<comment type="caution">
    <text evidence="6">The sequence shown here is derived from an EMBL/GenBank/DDBJ whole genome shotgun (WGS) entry which is preliminary data.</text>
</comment>
<evidence type="ECO:0000256" key="1">
    <source>
        <dbReference type="ARBA" id="ARBA00018672"/>
    </source>
</evidence>
<dbReference type="PANTHER" id="PTHR37299">
    <property type="entry name" value="TRANSCRIPTIONAL REGULATOR-RELATED"/>
    <property type="match status" value="1"/>
</dbReference>
<evidence type="ECO:0000313" key="7">
    <source>
        <dbReference type="Proteomes" id="UP000636755"/>
    </source>
</evidence>
<dbReference type="Proteomes" id="UP000636755">
    <property type="component" value="Unassembled WGS sequence"/>
</dbReference>
<evidence type="ECO:0000259" key="4">
    <source>
        <dbReference type="PROSITE" id="PS50110"/>
    </source>
</evidence>
<feature type="domain" description="Response regulatory" evidence="4">
    <location>
        <begin position="2"/>
        <end position="120"/>
    </location>
</feature>
<dbReference type="SUPFAM" id="SSF52172">
    <property type="entry name" value="CheY-like"/>
    <property type="match status" value="1"/>
</dbReference>
<dbReference type="SMART" id="SM00448">
    <property type="entry name" value="REC"/>
    <property type="match status" value="1"/>
</dbReference>
<sequence length="243" mass="28205">MKIAVIDDEQRYMDILARVCNGYFTIRSEQGSVDCFLNGQDFLNKCSENLYDAAFIDIYMSPINGIELAEELRKISKDILIVFVTTSSDFMMQAFSVHAFHYIIKPYMPEQIYKVLDEAAFYIKDKAKFIQIVCDRKSVMISVKEIMSIESDAHYLNISVVSGMTYRTRMTMNEFLKLTDNDERFIPVNRGVVLNADYIERIDGALCIMGNGTRFSIKVREKSIIEKRVRDHMFKKLRENQGI</sequence>
<gene>
    <name evidence="6" type="ORF">H8R91_10500</name>
</gene>
<dbReference type="PROSITE" id="PS50930">
    <property type="entry name" value="HTH_LYTTR"/>
    <property type="match status" value="1"/>
</dbReference>
<name>A0ABR7HN22_9FIRM</name>
<proteinExistence type="predicted"/>
<evidence type="ECO:0000259" key="5">
    <source>
        <dbReference type="PROSITE" id="PS50930"/>
    </source>
</evidence>
<comment type="function">
    <text evidence="2">May play the central regulatory role in sporulation. It may be an element of the effector pathway responsible for the activation of sporulation genes in response to nutritional stress. Spo0A may act in concert with spo0H (a sigma factor) to control the expression of some genes that are critical to the sporulation process.</text>
</comment>
<dbReference type="InterPro" id="IPR046947">
    <property type="entry name" value="LytR-like"/>
</dbReference>
<feature type="domain" description="HTH LytTR-type" evidence="5">
    <location>
        <begin position="130"/>
        <end position="203"/>
    </location>
</feature>
<dbReference type="PROSITE" id="PS50110">
    <property type="entry name" value="RESPONSE_REGULATORY"/>
    <property type="match status" value="1"/>
</dbReference>